<accession>A0A3B3T0D5</accession>
<reference evidence="3" key="2">
    <citation type="submission" date="2025-09" db="UniProtKB">
        <authorList>
            <consortium name="Ensembl"/>
        </authorList>
    </citation>
    <scope>IDENTIFICATION</scope>
</reference>
<evidence type="ECO:0000259" key="2">
    <source>
        <dbReference type="PROSITE" id="PS50011"/>
    </source>
</evidence>
<feature type="region of interest" description="Disordered" evidence="1">
    <location>
        <begin position="355"/>
        <end position="408"/>
    </location>
</feature>
<feature type="domain" description="Protein kinase" evidence="2">
    <location>
        <begin position="86"/>
        <end position="352"/>
    </location>
</feature>
<evidence type="ECO:0000313" key="3">
    <source>
        <dbReference type="Ensembl" id="ENSPKIP00000036339.1"/>
    </source>
</evidence>
<dbReference type="PROSITE" id="PS00108">
    <property type="entry name" value="PROTEIN_KINASE_ST"/>
    <property type="match status" value="1"/>
</dbReference>
<feature type="compositionally biased region" description="Acidic residues" evidence="1">
    <location>
        <begin position="392"/>
        <end position="402"/>
    </location>
</feature>
<dbReference type="GeneTree" id="ENSGT00940000165096"/>
<dbReference type="Pfam" id="PF00069">
    <property type="entry name" value="Pkinase"/>
    <property type="match status" value="1"/>
</dbReference>
<proteinExistence type="predicted"/>
<dbReference type="Proteomes" id="UP000261540">
    <property type="component" value="Unplaced"/>
</dbReference>
<sequence>MTKYVLYETDTGKQVKQTNKSCRPASAIHNHLSRLILRRDTASLLRQPSAKMSSSPMPSRTSPDVLEELQLHAAQNLEKVEISRYYEVIRELGKGTYGKVDLVVHRIRGTKMALKFLCKKTTNLRSFLREYSISLYLSPCPFIIDMLGIAFQTDEYYIFAQEYALAGDLFDIIPPQVGLPEVVAKRCGRQVAVALDYLHCKKLVHRDIKPENVLLFDRECHRVKLSDFGMAQWAGAPVRRVSGTIPYTAPELSQAAPWQGICVDYSLDVWAFGVLLFCTLTGNFPWEAALPSDPFYQEFLRWQRRPSPAPVPTQWRRFSDEALHTFRRLLSPEPPCRCAARDVLSQLGCRWTLPEGSGEDARDARAEPGSPPPEEEQQLVDRMKQQTLSPAADEEEEEEEENQAVVAVETGSRVLLAAPIEICV</sequence>
<dbReference type="GO" id="GO:0004674">
    <property type="term" value="F:protein serine/threonine kinase activity"/>
    <property type="evidence" value="ECO:0007669"/>
    <property type="project" value="TreeGrafter"/>
</dbReference>
<evidence type="ECO:0000256" key="1">
    <source>
        <dbReference type="SAM" id="MobiDB-lite"/>
    </source>
</evidence>
<dbReference type="PANTHER" id="PTHR24359">
    <property type="entry name" value="SERINE/THREONINE-PROTEIN KINASE SBK1"/>
    <property type="match status" value="1"/>
</dbReference>
<dbReference type="GO" id="GO:0005524">
    <property type="term" value="F:ATP binding"/>
    <property type="evidence" value="ECO:0007669"/>
    <property type="project" value="InterPro"/>
</dbReference>
<dbReference type="SUPFAM" id="SSF56112">
    <property type="entry name" value="Protein kinase-like (PK-like)"/>
    <property type="match status" value="1"/>
</dbReference>
<dbReference type="SMART" id="SM00220">
    <property type="entry name" value="S_TKc"/>
    <property type="match status" value="1"/>
</dbReference>
<reference evidence="3" key="1">
    <citation type="submission" date="2025-08" db="UniProtKB">
        <authorList>
            <consortium name="Ensembl"/>
        </authorList>
    </citation>
    <scope>IDENTIFICATION</scope>
</reference>
<dbReference type="InterPro" id="IPR000719">
    <property type="entry name" value="Prot_kinase_dom"/>
</dbReference>
<name>A0A3B3T0D5_9TELE</name>
<dbReference type="Gene3D" id="1.10.510.10">
    <property type="entry name" value="Transferase(Phosphotransferase) domain 1"/>
    <property type="match status" value="1"/>
</dbReference>
<dbReference type="PANTHER" id="PTHR24359:SF19">
    <property type="entry name" value="SERINE_THREONINE-PROTEIN KINASE SBK1"/>
    <property type="match status" value="1"/>
</dbReference>
<evidence type="ECO:0000313" key="4">
    <source>
        <dbReference type="Proteomes" id="UP000261540"/>
    </source>
</evidence>
<dbReference type="CDD" id="cd13987">
    <property type="entry name" value="STKc_SBK1"/>
    <property type="match status" value="1"/>
</dbReference>
<dbReference type="InterPro" id="IPR011009">
    <property type="entry name" value="Kinase-like_dom_sf"/>
</dbReference>
<keyword evidence="4" id="KW-1185">Reference proteome</keyword>
<dbReference type="Ensembl" id="ENSPKIT00000017284.1">
    <property type="protein sequence ID" value="ENSPKIP00000036339.1"/>
    <property type="gene ID" value="ENSPKIG00000014944.1"/>
</dbReference>
<dbReference type="InterPro" id="IPR008271">
    <property type="entry name" value="Ser/Thr_kinase_AS"/>
</dbReference>
<dbReference type="PROSITE" id="PS50011">
    <property type="entry name" value="PROTEIN_KINASE_DOM"/>
    <property type="match status" value="1"/>
</dbReference>
<dbReference type="AlphaFoldDB" id="A0A3B3T0D5"/>
<protein>
    <submittedName>
        <fullName evidence="3">Brain specific kinase 146</fullName>
    </submittedName>
</protein>
<organism evidence="3 4">
    <name type="scientific">Paramormyrops kingsleyae</name>
    <dbReference type="NCBI Taxonomy" id="1676925"/>
    <lineage>
        <taxon>Eukaryota</taxon>
        <taxon>Metazoa</taxon>
        <taxon>Chordata</taxon>
        <taxon>Craniata</taxon>
        <taxon>Vertebrata</taxon>
        <taxon>Euteleostomi</taxon>
        <taxon>Actinopterygii</taxon>
        <taxon>Neopterygii</taxon>
        <taxon>Teleostei</taxon>
        <taxon>Osteoglossocephala</taxon>
        <taxon>Osteoglossomorpha</taxon>
        <taxon>Osteoglossiformes</taxon>
        <taxon>Mormyridae</taxon>
        <taxon>Paramormyrops</taxon>
    </lineage>
</organism>